<evidence type="ECO:0000256" key="5">
    <source>
        <dbReference type="ARBA" id="ARBA00022989"/>
    </source>
</evidence>
<evidence type="ECO:0000313" key="9">
    <source>
        <dbReference type="Proteomes" id="UP000289738"/>
    </source>
</evidence>
<keyword evidence="3" id="KW-0813">Transport</keyword>
<comment type="caution">
    <text evidence="8">The sequence shown here is derived from an EMBL/GenBank/DDBJ whole genome shotgun (WGS) entry which is preliminary data.</text>
</comment>
<evidence type="ECO:0008006" key="10">
    <source>
        <dbReference type="Google" id="ProtNLM"/>
    </source>
</evidence>
<dbReference type="Gene3D" id="1.20.1250.20">
    <property type="entry name" value="MFS general substrate transporter like domains"/>
    <property type="match status" value="1"/>
</dbReference>
<evidence type="ECO:0000256" key="3">
    <source>
        <dbReference type="ARBA" id="ARBA00022597"/>
    </source>
</evidence>
<evidence type="ECO:0000256" key="4">
    <source>
        <dbReference type="ARBA" id="ARBA00022692"/>
    </source>
</evidence>
<feature type="transmembrane region" description="Helical" evidence="7">
    <location>
        <begin position="65"/>
        <end position="85"/>
    </location>
</feature>
<dbReference type="STRING" id="3818.A0A445CE18"/>
<dbReference type="PANTHER" id="PTHR48021:SF1">
    <property type="entry name" value="GH07001P-RELATED"/>
    <property type="match status" value="1"/>
</dbReference>
<dbReference type="GO" id="GO:0022857">
    <property type="term" value="F:transmembrane transporter activity"/>
    <property type="evidence" value="ECO:0007669"/>
    <property type="project" value="InterPro"/>
</dbReference>
<feature type="transmembrane region" description="Helical" evidence="7">
    <location>
        <begin position="97"/>
        <end position="117"/>
    </location>
</feature>
<evidence type="ECO:0000256" key="7">
    <source>
        <dbReference type="SAM" id="Phobius"/>
    </source>
</evidence>
<name>A0A445CE18_ARAHY</name>
<dbReference type="PANTHER" id="PTHR48021">
    <property type="match status" value="1"/>
</dbReference>
<sequence length="143" mass="16032">MAISSIELPYCKFLRWRQTREMSSKCESQIVDMLEFMLPQLTTKIKHLSAFLHKKDSSFLFMGRLLEDFGVCIISYVVLVYIAEISPQNMRGTLGSVNQLSITIIGIMLAYLLGLFVNWRTLAVLGSSCPNSSSNESSASPIL</sequence>
<evidence type="ECO:0000256" key="2">
    <source>
        <dbReference type="ARBA" id="ARBA00010992"/>
    </source>
</evidence>
<evidence type="ECO:0000256" key="6">
    <source>
        <dbReference type="ARBA" id="ARBA00023136"/>
    </source>
</evidence>
<proteinExistence type="inferred from homology"/>
<reference evidence="8 9" key="1">
    <citation type="submission" date="2019-01" db="EMBL/GenBank/DDBJ databases">
        <title>Sequencing of cultivated peanut Arachis hypogaea provides insights into genome evolution and oil improvement.</title>
        <authorList>
            <person name="Chen X."/>
        </authorList>
    </citation>
    <scope>NUCLEOTIDE SEQUENCE [LARGE SCALE GENOMIC DNA]</scope>
    <source>
        <strain evidence="9">cv. Fuhuasheng</strain>
        <tissue evidence="8">Leaves</tissue>
    </source>
</reference>
<dbReference type="Pfam" id="PF00083">
    <property type="entry name" value="Sugar_tr"/>
    <property type="match status" value="1"/>
</dbReference>
<keyword evidence="3" id="KW-0762">Sugar transport</keyword>
<gene>
    <name evidence="8" type="ORF">Ahy_A07g035477</name>
</gene>
<dbReference type="InterPro" id="IPR050549">
    <property type="entry name" value="MFS_Trehalose_Transporter"/>
</dbReference>
<dbReference type="SUPFAM" id="SSF103473">
    <property type="entry name" value="MFS general substrate transporter"/>
    <property type="match status" value="1"/>
</dbReference>
<dbReference type="EMBL" id="SDMP01000007">
    <property type="protein sequence ID" value="RYR49158.1"/>
    <property type="molecule type" value="Genomic_DNA"/>
</dbReference>
<accession>A0A445CE18</accession>
<comment type="similarity">
    <text evidence="2">Belongs to the major facilitator superfamily. Sugar transporter (TC 2.A.1.1) family.</text>
</comment>
<organism evidence="8 9">
    <name type="scientific">Arachis hypogaea</name>
    <name type="common">Peanut</name>
    <dbReference type="NCBI Taxonomy" id="3818"/>
    <lineage>
        <taxon>Eukaryota</taxon>
        <taxon>Viridiplantae</taxon>
        <taxon>Streptophyta</taxon>
        <taxon>Embryophyta</taxon>
        <taxon>Tracheophyta</taxon>
        <taxon>Spermatophyta</taxon>
        <taxon>Magnoliopsida</taxon>
        <taxon>eudicotyledons</taxon>
        <taxon>Gunneridae</taxon>
        <taxon>Pentapetalae</taxon>
        <taxon>rosids</taxon>
        <taxon>fabids</taxon>
        <taxon>Fabales</taxon>
        <taxon>Fabaceae</taxon>
        <taxon>Papilionoideae</taxon>
        <taxon>50 kb inversion clade</taxon>
        <taxon>dalbergioids sensu lato</taxon>
        <taxon>Dalbergieae</taxon>
        <taxon>Pterocarpus clade</taxon>
        <taxon>Arachis</taxon>
    </lineage>
</organism>
<dbReference type="InterPro" id="IPR036259">
    <property type="entry name" value="MFS_trans_sf"/>
</dbReference>
<dbReference type="GO" id="GO:0016020">
    <property type="term" value="C:membrane"/>
    <property type="evidence" value="ECO:0007669"/>
    <property type="project" value="UniProtKB-SubCell"/>
</dbReference>
<dbReference type="AlphaFoldDB" id="A0A445CE18"/>
<keyword evidence="9" id="KW-1185">Reference proteome</keyword>
<evidence type="ECO:0000313" key="8">
    <source>
        <dbReference type="EMBL" id="RYR49158.1"/>
    </source>
</evidence>
<evidence type="ECO:0000256" key="1">
    <source>
        <dbReference type="ARBA" id="ARBA00004370"/>
    </source>
</evidence>
<keyword evidence="4 7" id="KW-0812">Transmembrane</keyword>
<comment type="subcellular location">
    <subcellularLocation>
        <location evidence="1">Membrane</location>
    </subcellularLocation>
</comment>
<dbReference type="Proteomes" id="UP000289738">
    <property type="component" value="Chromosome A07"/>
</dbReference>
<dbReference type="InterPro" id="IPR005828">
    <property type="entry name" value="MFS_sugar_transport-like"/>
</dbReference>
<protein>
    <recommendedName>
        <fullName evidence="10">Major facilitator superfamily (MFS) profile domain-containing protein</fullName>
    </recommendedName>
</protein>
<keyword evidence="5 7" id="KW-1133">Transmembrane helix</keyword>
<keyword evidence="6 7" id="KW-0472">Membrane</keyword>